<accession>I2GXK9</accession>
<proteinExistence type="predicted"/>
<dbReference type="GO" id="GO:0071500">
    <property type="term" value="P:cellular response to nitrosative stress"/>
    <property type="evidence" value="ECO:0007669"/>
    <property type="project" value="TreeGrafter"/>
</dbReference>
<organism evidence="3 4">
    <name type="scientific">Henningerozyma blattae (strain ATCC 34711 / CBS 6284 / DSM 70876 / NBRC 10599 / NRRL Y-10934 / UCD 77-7)</name>
    <name type="common">Yeast</name>
    <name type="synonym">Tetrapisispora blattae</name>
    <dbReference type="NCBI Taxonomy" id="1071380"/>
    <lineage>
        <taxon>Eukaryota</taxon>
        <taxon>Fungi</taxon>
        <taxon>Dikarya</taxon>
        <taxon>Ascomycota</taxon>
        <taxon>Saccharomycotina</taxon>
        <taxon>Saccharomycetes</taxon>
        <taxon>Saccharomycetales</taxon>
        <taxon>Saccharomycetaceae</taxon>
        <taxon>Henningerozyma</taxon>
    </lineage>
</organism>
<evidence type="ECO:0000313" key="3">
    <source>
        <dbReference type="EMBL" id="CCH58861.1"/>
    </source>
</evidence>
<dbReference type="InterPro" id="IPR012292">
    <property type="entry name" value="Globin/Proto"/>
</dbReference>
<dbReference type="HOGENOM" id="CLU_593363_0_0_1"/>
<dbReference type="GO" id="GO:0046210">
    <property type="term" value="P:nitric oxide catabolic process"/>
    <property type="evidence" value="ECO:0007669"/>
    <property type="project" value="TreeGrafter"/>
</dbReference>
<dbReference type="KEGG" id="tbl:TBLA_0B00160"/>
<dbReference type="GO" id="GO:0019825">
    <property type="term" value="F:oxygen binding"/>
    <property type="evidence" value="ECO:0007669"/>
    <property type="project" value="InterPro"/>
</dbReference>
<evidence type="ECO:0000256" key="1">
    <source>
        <dbReference type="SAM" id="MobiDB-lite"/>
    </source>
</evidence>
<dbReference type="Proteomes" id="UP000002866">
    <property type="component" value="Chromosome 2"/>
</dbReference>
<dbReference type="OrthoDB" id="436496at2759"/>
<protein>
    <recommendedName>
        <fullName evidence="2">Globin domain-containing protein</fullName>
    </recommendedName>
</protein>
<dbReference type="RefSeq" id="XP_004178380.1">
    <property type="nucleotide sequence ID" value="XM_004178332.1"/>
</dbReference>
<dbReference type="CDD" id="cd01040">
    <property type="entry name" value="Mb-like"/>
    <property type="match status" value="1"/>
</dbReference>
<sequence>MKTPGSTYFKPSEVSQMAFLSEDEDTPYSDDDSSMSSLNSAQIWNTFNSNHNKNEINSNILVKPKIRTMSSSNSFKRNSINSINSSKFSLSRSTDNYTYNSSLLNTYKHMDNINAITKNLDSNMPNKNSHKLDSEIINTTTTTIISQDDCEISPSNSNNSFATNANDSISLNDNDSISNTTSANTTTNANTFHVNLNTKKNAKHIVRLKLSIQDKALLKQSWDSIINDDTTIYSHNIHHLQQGNSKLNRVQNTTTTTNADNCATDVSISGSLFCRQFYDNLVAMDRSVSVMFPTLKHQARAFAIVINKAINYLDDLSKLDDNLTLIGKRHSRIFGISTEMFELMGVALIDTLRDRLTYKFNSRLENLWSSLYIYLANAILQLGADPIIDNSENNNNDLSFIQPTMSNHLSDSLFLLQQPSHNSTSMANSISNLSLNNTKNQFISSDSSNLKKNIKVLLNCQ</sequence>
<dbReference type="SUPFAM" id="SSF46458">
    <property type="entry name" value="Globin-like"/>
    <property type="match status" value="1"/>
</dbReference>
<dbReference type="Gene3D" id="1.10.490.10">
    <property type="entry name" value="Globins"/>
    <property type="match status" value="1"/>
</dbReference>
<dbReference type="FunCoup" id="I2GXK9">
    <property type="interactions" value="43"/>
</dbReference>
<dbReference type="GO" id="GO:0008941">
    <property type="term" value="F:nitric oxide dioxygenase NAD(P)H activity"/>
    <property type="evidence" value="ECO:0007669"/>
    <property type="project" value="TreeGrafter"/>
</dbReference>
<dbReference type="Pfam" id="PF00042">
    <property type="entry name" value="Globin"/>
    <property type="match status" value="1"/>
</dbReference>
<evidence type="ECO:0000259" key="2">
    <source>
        <dbReference type="PROSITE" id="PS01033"/>
    </source>
</evidence>
<dbReference type="PROSITE" id="PS01033">
    <property type="entry name" value="GLOBIN"/>
    <property type="match status" value="1"/>
</dbReference>
<dbReference type="PANTHER" id="PTHR43396">
    <property type="entry name" value="FLAVOHEMOPROTEIN"/>
    <property type="match status" value="1"/>
</dbReference>
<feature type="domain" description="Globin" evidence="2">
    <location>
        <begin position="209"/>
        <end position="384"/>
    </location>
</feature>
<dbReference type="InParanoid" id="I2GXK9"/>
<dbReference type="InterPro" id="IPR009050">
    <property type="entry name" value="Globin-like_sf"/>
</dbReference>
<dbReference type="EMBL" id="HE806317">
    <property type="protein sequence ID" value="CCH58861.1"/>
    <property type="molecule type" value="Genomic_DNA"/>
</dbReference>
<dbReference type="eggNOG" id="KOG3378">
    <property type="taxonomic scope" value="Eukaryota"/>
</dbReference>
<evidence type="ECO:0000313" key="4">
    <source>
        <dbReference type="Proteomes" id="UP000002866"/>
    </source>
</evidence>
<dbReference type="AlphaFoldDB" id="I2GXK9"/>
<dbReference type="InterPro" id="IPR000971">
    <property type="entry name" value="Globin"/>
</dbReference>
<reference evidence="3 4" key="1">
    <citation type="journal article" date="2011" name="Proc. Natl. Acad. Sci. U.S.A.">
        <title>Evolutionary erosion of yeast sex chromosomes by mating-type switching accidents.</title>
        <authorList>
            <person name="Gordon J.L."/>
            <person name="Armisen D."/>
            <person name="Proux-Wera E."/>
            <person name="Oheigeartaigh S.S."/>
            <person name="Byrne K.P."/>
            <person name="Wolfe K.H."/>
        </authorList>
    </citation>
    <scope>NUCLEOTIDE SEQUENCE [LARGE SCALE GENOMIC DNA]</scope>
    <source>
        <strain evidence="4">ATCC 34711 / CBS 6284 / DSM 70876 / NBRC 10599 / NRRL Y-10934 / UCD 77-7</strain>
    </source>
</reference>
<keyword evidence="4" id="KW-1185">Reference proteome</keyword>
<dbReference type="GO" id="GO:0071949">
    <property type="term" value="F:FAD binding"/>
    <property type="evidence" value="ECO:0007669"/>
    <property type="project" value="TreeGrafter"/>
</dbReference>
<feature type="region of interest" description="Disordered" evidence="1">
    <location>
        <begin position="149"/>
        <end position="169"/>
    </location>
</feature>
<dbReference type="PANTHER" id="PTHR43396:SF6">
    <property type="entry name" value="ABL201WP"/>
    <property type="match status" value="1"/>
</dbReference>
<dbReference type="GO" id="GO:0020037">
    <property type="term" value="F:heme binding"/>
    <property type="evidence" value="ECO:0007669"/>
    <property type="project" value="InterPro"/>
</dbReference>
<feature type="compositionally biased region" description="Low complexity" evidence="1">
    <location>
        <begin position="153"/>
        <end position="169"/>
    </location>
</feature>
<gene>
    <name evidence="3" type="primary">TBLA0B00160</name>
    <name evidence="3" type="ORF">TBLA_0B00160</name>
</gene>
<name>I2GXK9_HENB6</name>
<dbReference type="GeneID" id="14493962"/>
<dbReference type="InterPro" id="IPR044399">
    <property type="entry name" value="Mb-like_M"/>
</dbReference>